<comment type="function">
    <text evidence="11">FAD-dependent monooxygenase required for two non-consecutive steps during ubiquinone biosynthesis. Required for the C5-ring hydroxylation during ubiquinone biosynthesis by catalyzing the hydroxylation of 4-hydroxy-3-(all-trans-polyprenyl)benzoic acid to 3,4-dihydroxy-5-(all-trans-polyprenyl)benzoic acid. Also acts downstream of coq4, for the C1-hydroxylation during ubiquinone biosynthesis by catalyzing the hydroxylation of 2-methoxy-6-(all-trans-polyprenyl)phenol to 2-methoxy-6-(all-trans-polyprenyl)benzene-1,4-diol. The electrons required for the hydroxylation reaction are funneled indirectly to coq6 from NADPH via a ferredoxin/ferredoxin reductase system.</text>
</comment>
<gene>
    <name evidence="11" type="primary">COQ6</name>
    <name evidence="13" type="ORF">D9619_006368</name>
</gene>
<evidence type="ECO:0000256" key="10">
    <source>
        <dbReference type="ARBA" id="ARBA00023136"/>
    </source>
</evidence>
<comment type="subunit">
    <text evidence="11">Component of a multi-subunit COQ enzyme complex, composed of at least COQ3, COQ4, COQ5, COQ6, COQ7 and COQ9.</text>
</comment>
<organism evidence="13 14">
    <name type="scientific">Psilocybe cf. subviscida</name>
    <dbReference type="NCBI Taxonomy" id="2480587"/>
    <lineage>
        <taxon>Eukaryota</taxon>
        <taxon>Fungi</taxon>
        <taxon>Dikarya</taxon>
        <taxon>Basidiomycota</taxon>
        <taxon>Agaricomycotina</taxon>
        <taxon>Agaricomycetes</taxon>
        <taxon>Agaricomycetidae</taxon>
        <taxon>Agaricales</taxon>
        <taxon>Agaricineae</taxon>
        <taxon>Strophariaceae</taxon>
        <taxon>Psilocybe</taxon>
    </lineage>
</organism>
<evidence type="ECO:0000256" key="4">
    <source>
        <dbReference type="ARBA" id="ARBA00022688"/>
    </source>
</evidence>
<dbReference type="GO" id="GO:0016712">
    <property type="term" value="F:oxidoreductase activity, acting on paired donors, with incorporation or reduction of molecular oxygen, reduced flavin or flavoprotein as one donor, and incorporation of one atom of oxygen"/>
    <property type="evidence" value="ECO:0007669"/>
    <property type="project" value="UniProtKB-UniRule"/>
</dbReference>
<dbReference type="InterPro" id="IPR036188">
    <property type="entry name" value="FAD/NAD-bd_sf"/>
</dbReference>
<evidence type="ECO:0000256" key="2">
    <source>
        <dbReference type="ARBA" id="ARBA00005349"/>
    </source>
</evidence>
<feature type="domain" description="FAD-binding" evidence="12">
    <location>
        <begin position="414"/>
        <end position="486"/>
    </location>
</feature>
<evidence type="ECO:0000256" key="8">
    <source>
        <dbReference type="ARBA" id="ARBA00023033"/>
    </source>
</evidence>
<keyword evidence="8 11" id="KW-0503">Monooxygenase</keyword>
<evidence type="ECO:0000256" key="9">
    <source>
        <dbReference type="ARBA" id="ARBA00023128"/>
    </source>
</evidence>
<evidence type="ECO:0000313" key="13">
    <source>
        <dbReference type="EMBL" id="KAF5316492.1"/>
    </source>
</evidence>
<dbReference type="FunFam" id="3.50.50.60:FF:000021">
    <property type="entry name" value="Ubiquinone biosynthesis monooxygenase COQ6"/>
    <property type="match status" value="1"/>
</dbReference>
<comment type="catalytic activity">
    <reaction evidence="11">
        <text>a 4-hydroxy-3-(all-trans-polyprenyl)benzoate + 2 reduced [2Fe-2S]-[ferredoxin] + O2 + 2 H(+) = a 3,4-dihydroxy-5-(all-trans-polyprenyl)benzoate + 2 oxidized [2Fe-2S]-[ferredoxin] + H2O</text>
        <dbReference type="Rhea" id="RHEA:81195"/>
        <dbReference type="Rhea" id="RHEA-COMP:9514"/>
        <dbReference type="Rhea" id="RHEA-COMP:10000"/>
        <dbReference type="Rhea" id="RHEA-COMP:10001"/>
        <dbReference type="Rhea" id="RHEA-COMP:10930"/>
        <dbReference type="ChEBI" id="CHEBI:15377"/>
        <dbReference type="ChEBI" id="CHEBI:15378"/>
        <dbReference type="ChEBI" id="CHEBI:15379"/>
        <dbReference type="ChEBI" id="CHEBI:33737"/>
        <dbReference type="ChEBI" id="CHEBI:33738"/>
        <dbReference type="ChEBI" id="CHEBI:64694"/>
        <dbReference type="ChEBI" id="CHEBI:78396"/>
        <dbReference type="EC" id="1.14.15.45"/>
    </reaction>
</comment>
<dbReference type="EMBL" id="JAACJJ010000042">
    <property type="protein sequence ID" value="KAF5316492.1"/>
    <property type="molecule type" value="Genomic_DNA"/>
</dbReference>
<dbReference type="Gene3D" id="3.50.50.60">
    <property type="entry name" value="FAD/NAD(P)-binding domain"/>
    <property type="match status" value="2"/>
</dbReference>
<reference evidence="13 14" key="1">
    <citation type="journal article" date="2020" name="ISME J.">
        <title>Uncovering the hidden diversity of litter-decomposition mechanisms in mushroom-forming fungi.</title>
        <authorList>
            <person name="Floudas D."/>
            <person name="Bentzer J."/>
            <person name="Ahren D."/>
            <person name="Johansson T."/>
            <person name="Persson P."/>
            <person name="Tunlid A."/>
        </authorList>
    </citation>
    <scope>NUCLEOTIDE SEQUENCE [LARGE SCALE GENOMIC DNA]</scope>
    <source>
        <strain evidence="13 14">CBS 101986</strain>
    </source>
</reference>
<dbReference type="HAMAP" id="MF_03193">
    <property type="entry name" value="COQ6_monooxygenase"/>
    <property type="match status" value="1"/>
</dbReference>
<dbReference type="InterPro" id="IPR010971">
    <property type="entry name" value="UbiH/COQ6"/>
</dbReference>
<dbReference type="InterPro" id="IPR002938">
    <property type="entry name" value="FAD-bd"/>
</dbReference>
<dbReference type="InterPro" id="IPR000689">
    <property type="entry name" value="UbQ_mOase_COQ6"/>
</dbReference>
<evidence type="ECO:0000256" key="5">
    <source>
        <dbReference type="ARBA" id="ARBA00022792"/>
    </source>
</evidence>
<evidence type="ECO:0000256" key="11">
    <source>
        <dbReference type="HAMAP-Rule" id="MF_03193"/>
    </source>
</evidence>
<dbReference type="InterPro" id="IPR018168">
    <property type="entry name" value="Ubi_Hdrlase_CS"/>
</dbReference>
<dbReference type="EC" id="1.14.15.46" evidence="11"/>
<dbReference type="Proteomes" id="UP000567179">
    <property type="component" value="Unassembled WGS sequence"/>
</dbReference>
<dbReference type="InterPro" id="IPR051205">
    <property type="entry name" value="UbiH/COQ6_monooxygenase"/>
</dbReference>
<dbReference type="AlphaFoldDB" id="A0A8H5B687"/>
<proteinExistence type="inferred from homology"/>
<dbReference type="PANTHER" id="PTHR43876:SF7">
    <property type="entry name" value="UBIQUINONE BIOSYNTHESIS MONOOXYGENASE COQ6, MITOCHONDRIAL"/>
    <property type="match status" value="1"/>
</dbReference>
<dbReference type="OrthoDB" id="683240at2759"/>
<evidence type="ECO:0000259" key="12">
    <source>
        <dbReference type="Pfam" id="PF01494"/>
    </source>
</evidence>
<dbReference type="NCBIfam" id="TIGR01988">
    <property type="entry name" value="Ubi-OHases"/>
    <property type="match status" value="1"/>
</dbReference>
<comment type="cofactor">
    <cofactor evidence="1 11">
        <name>FAD</name>
        <dbReference type="ChEBI" id="CHEBI:57692"/>
    </cofactor>
</comment>
<dbReference type="PRINTS" id="PR00420">
    <property type="entry name" value="RNGMNOXGNASE"/>
</dbReference>
<dbReference type="GO" id="GO:0120538">
    <property type="term" value="F:2-methoxy-6-polyprenolphenol 4-hydroxylase activity"/>
    <property type="evidence" value="ECO:0007669"/>
    <property type="project" value="UniProtKB-EC"/>
</dbReference>
<keyword evidence="14" id="KW-1185">Reference proteome</keyword>
<evidence type="ECO:0000256" key="3">
    <source>
        <dbReference type="ARBA" id="ARBA00022630"/>
    </source>
</evidence>
<dbReference type="PANTHER" id="PTHR43876">
    <property type="entry name" value="UBIQUINONE BIOSYNTHESIS MONOOXYGENASE COQ6, MITOCHONDRIAL"/>
    <property type="match status" value="1"/>
</dbReference>
<protein>
    <recommendedName>
        <fullName evidence="11">Ubiquinone biosynthesis monooxygenase COQ6, mitochondrial</fullName>
        <ecNumber evidence="11">1.14.15.45</ecNumber>
    </recommendedName>
    <alternativeName>
        <fullName evidence="11">2-methoxy-6-polyprenolphenol 4-hydroxylase</fullName>
        <ecNumber evidence="11">1.14.15.46</ecNumber>
    </alternativeName>
</protein>
<evidence type="ECO:0000313" key="14">
    <source>
        <dbReference type="Proteomes" id="UP000567179"/>
    </source>
</evidence>
<feature type="domain" description="FAD-binding" evidence="12">
    <location>
        <begin position="41"/>
        <end position="337"/>
    </location>
</feature>
<dbReference type="GO" id="GO:0106364">
    <property type="term" value="F:4-hydroxy-3-all-trans-polyprenylbenzoate oxygenase activity"/>
    <property type="evidence" value="ECO:0007669"/>
    <property type="project" value="UniProtKB-EC"/>
</dbReference>
<keyword evidence="7 11" id="KW-0560">Oxidoreductase</keyword>
<dbReference type="UniPathway" id="UPA00232"/>
<keyword evidence="10 11" id="KW-0472">Membrane</keyword>
<evidence type="ECO:0000256" key="7">
    <source>
        <dbReference type="ARBA" id="ARBA00023002"/>
    </source>
</evidence>
<comment type="similarity">
    <text evidence="2 11">Belongs to the UbiH/COQ6 family.</text>
</comment>
<comment type="subcellular location">
    <subcellularLocation>
        <location evidence="11">Mitochondrion inner membrane</location>
        <topology evidence="11">Peripheral membrane protein</topology>
        <orientation evidence="11">Matrix side</orientation>
    </subcellularLocation>
</comment>
<name>A0A8H5B687_9AGAR</name>
<evidence type="ECO:0000256" key="1">
    <source>
        <dbReference type="ARBA" id="ARBA00001974"/>
    </source>
</evidence>
<keyword evidence="4 11" id="KW-0831">Ubiquinone biosynthesis</keyword>
<sequence length="589" mass="63130">MSLTATSTRASRAVLKSLKYGFILQRRSLSTSPAADVEDRDIVIVGGGPAGLALASALGSSSSVRHNASITLVEGGDLTKIKNWIPASGTYSNRVVSLTNASQAFLKDIGAWDHVEEARTCPVERMEVDYIAFYPFHCTDIPPQVWDGVSDARIEFSAADVSSGIASPGMARLTENFNLQRGLLDHLSTIPEVQILQQTKVASIVPDSEDRGGWPLIHLDNNKVIRARLLVGADGFNSPVRTYSKIPAFGWAYDTQAIVATLDHAPRGAYEGPNTTAYQRFLTTGPIAFLPLSPTSSTLVWSTRPALAKALLASDPEVLSTMINAAFRLPHVSMQYLHRRISESHSRGTPLSPNEIREEIKWREETHGIDQTSAYASSVIRSNILGIPPSDSESVPPLVTQIQAGTAASFPIRFNHAESYIGEGSRSRTVLVGDAAHTIHPLAGQGLNLGLGDVECLARVIKDSLQSGGDIGSYTSLLPYTQERYLANHTVMSACDKLHKLYSTDSDPIVWARSVGLEVLNELDSVKAGLMISAGSQATKKTRPGSTTWGLAGDAVQMVSSTVRTASMLTGVLGGAIGSALNNMTSKRP</sequence>
<dbReference type="GO" id="GO:0071949">
    <property type="term" value="F:FAD binding"/>
    <property type="evidence" value="ECO:0007669"/>
    <property type="project" value="InterPro"/>
</dbReference>
<dbReference type="GO" id="GO:0031314">
    <property type="term" value="C:extrinsic component of mitochondrial inner membrane"/>
    <property type="evidence" value="ECO:0007669"/>
    <property type="project" value="UniProtKB-UniRule"/>
</dbReference>
<accession>A0A8H5B687</accession>
<dbReference type="EC" id="1.14.15.45" evidence="11"/>
<dbReference type="SUPFAM" id="SSF51905">
    <property type="entry name" value="FAD/NAD(P)-binding domain"/>
    <property type="match status" value="1"/>
</dbReference>
<comment type="caution">
    <text evidence="13">The sequence shown here is derived from an EMBL/GenBank/DDBJ whole genome shotgun (WGS) entry which is preliminary data.</text>
</comment>
<comment type="catalytic activity">
    <reaction evidence="11">
        <text>a 2-methoxy-6-(all-trans-polyprenyl)phenol + 2 reduced [2Fe-2S]-[ferredoxin] + O2 + 2 H(+) = a 2-methoxy-6-(all-trans-polyprenyl)benzene-1,4-diol + 2 oxidized [2Fe-2S]-[ferredoxin] + H2O</text>
        <dbReference type="Rhea" id="RHEA:81183"/>
        <dbReference type="Rhea" id="RHEA-COMP:9551"/>
        <dbReference type="Rhea" id="RHEA-COMP:10000"/>
        <dbReference type="Rhea" id="RHEA-COMP:10001"/>
        <dbReference type="Rhea" id="RHEA-COMP:10858"/>
        <dbReference type="ChEBI" id="CHEBI:15377"/>
        <dbReference type="ChEBI" id="CHEBI:15378"/>
        <dbReference type="ChEBI" id="CHEBI:15379"/>
        <dbReference type="ChEBI" id="CHEBI:33737"/>
        <dbReference type="ChEBI" id="CHEBI:33738"/>
        <dbReference type="ChEBI" id="CHEBI:62731"/>
        <dbReference type="ChEBI" id="CHEBI:84166"/>
        <dbReference type="EC" id="1.14.15.46"/>
    </reaction>
</comment>
<keyword evidence="6 11" id="KW-0274">FAD</keyword>
<keyword evidence="9 11" id="KW-0496">Mitochondrion</keyword>
<keyword evidence="3 11" id="KW-0285">Flavoprotein</keyword>
<dbReference type="PROSITE" id="PS01304">
    <property type="entry name" value="UBIH"/>
    <property type="match status" value="1"/>
</dbReference>
<keyword evidence="5 11" id="KW-0999">Mitochondrion inner membrane</keyword>
<dbReference type="Pfam" id="PF01494">
    <property type="entry name" value="FAD_binding_3"/>
    <property type="match status" value="2"/>
</dbReference>
<evidence type="ECO:0000256" key="6">
    <source>
        <dbReference type="ARBA" id="ARBA00022827"/>
    </source>
</evidence>
<comment type="pathway">
    <text evidence="11">Cofactor biosynthesis; ubiquinone biosynthesis.</text>
</comment>